<dbReference type="InterPro" id="IPR018724">
    <property type="entry name" value="2OG-Fe_dioxygenase"/>
</dbReference>
<reference evidence="1" key="1">
    <citation type="submission" date="2021-10" db="EMBL/GenBank/DDBJ databases">
        <title>Roseicella aerolatum sp. nov., isolated from aerosols of e-waste dismantling site.</title>
        <authorList>
            <person name="Qin T."/>
        </authorList>
    </citation>
    <scope>NUCLEOTIDE SEQUENCE</scope>
    <source>
        <strain evidence="1">GB24</strain>
    </source>
</reference>
<proteinExistence type="predicted"/>
<dbReference type="Proteomes" id="UP001139311">
    <property type="component" value="Unassembled WGS sequence"/>
</dbReference>
<dbReference type="RefSeq" id="WP_226612347.1">
    <property type="nucleotide sequence ID" value="NZ_JAJAQI010000045.1"/>
</dbReference>
<dbReference type="EMBL" id="JAJAQI010000045">
    <property type="protein sequence ID" value="MCB4824529.1"/>
    <property type="molecule type" value="Genomic_DNA"/>
</dbReference>
<evidence type="ECO:0000313" key="2">
    <source>
        <dbReference type="Proteomes" id="UP001139311"/>
    </source>
</evidence>
<dbReference type="Pfam" id="PF10014">
    <property type="entry name" value="2OG-Fe_Oxy_2"/>
    <property type="match status" value="1"/>
</dbReference>
<keyword evidence="1" id="KW-0223">Dioxygenase</keyword>
<dbReference type="AlphaFoldDB" id="A0A9X1LA81"/>
<comment type="caution">
    <text evidence="1">The sequence shown here is derived from an EMBL/GenBank/DDBJ whole genome shotgun (WGS) entry which is preliminary data.</text>
</comment>
<protein>
    <submittedName>
        <fullName evidence="1">2OG-Fe dioxygenase family protein</fullName>
    </submittedName>
</protein>
<keyword evidence="1" id="KW-0560">Oxidoreductase</keyword>
<sequence>MSAALQLPPTDPLPAQVAERGFALVRGAEMAARLGLSAAALDAFAASWERLETDSFMADGGRYRRRRHANFTARAGLPGHLRGPHRPHFQAVVHNSLNGGVERWFGPMEDAVAASPPMQALLGLGRAVADARSPGCDWFVEAHQFRIEAAAGAPGYPTPEGVHHDGVDYVLIGMIARTNLAGGETLITDDAGMELARFTLLDRLDTAFVDDRRVMHGVTPVGPADPALPSCRDVLVITWKRGGPAPRA</sequence>
<dbReference type="GO" id="GO:0051213">
    <property type="term" value="F:dioxygenase activity"/>
    <property type="evidence" value="ECO:0007669"/>
    <property type="project" value="UniProtKB-KW"/>
</dbReference>
<name>A0A9X1LA81_9PROT</name>
<keyword evidence="2" id="KW-1185">Reference proteome</keyword>
<gene>
    <name evidence="1" type="ORF">LHA35_22630</name>
</gene>
<organism evidence="1 2">
    <name type="scientific">Roseicella aerolata</name>
    <dbReference type="NCBI Taxonomy" id="2883479"/>
    <lineage>
        <taxon>Bacteria</taxon>
        <taxon>Pseudomonadati</taxon>
        <taxon>Pseudomonadota</taxon>
        <taxon>Alphaproteobacteria</taxon>
        <taxon>Acetobacterales</taxon>
        <taxon>Roseomonadaceae</taxon>
        <taxon>Roseicella</taxon>
    </lineage>
</organism>
<accession>A0A9X1LA81</accession>
<evidence type="ECO:0000313" key="1">
    <source>
        <dbReference type="EMBL" id="MCB4824529.1"/>
    </source>
</evidence>
<dbReference type="Gene3D" id="2.60.120.620">
    <property type="entry name" value="q2cbj1_9rhob like domain"/>
    <property type="match status" value="1"/>
</dbReference>